<dbReference type="OMA" id="CESMFAC"/>
<dbReference type="Gene3D" id="3.40.50.150">
    <property type="entry name" value="Vaccinia Virus protein VP39"/>
    <property type="match status" value="1"/>
</dbReference>
<name>A0A0S4JL57_BODSA</name>
<dbReference type="OrthoDB" id="249874at2759"/>
<reference evidence="2" key="1">
    <citation type="submission" date="2015-09" db="EMBL/GenBank/DDBJ databases">
        <authorList>
            <consortium name="Pathogen Informatics"/>
        </authorList>
    </citation>
    <scope>NUCLEOTIDE SEQUENCE [LARGE SCALE GENOMIC DNA]</scope>
    <source>
        <strain evidence="2">Lake Konstanz</strain>
    </source>
</reference>
<sequence>MRASHRRLQSVLSVATTSASEQMTKLRRQASASSSNTSSAVVAEAFPSWGFLTLPPLLGKFRDEGRTQLKSSEELKQHVSSSMLDAPTDVNVRSVIVGSKCSGYIARQLNYSSTQVLVLDHDLGRLTECAFQLRPKYGHRVSFIRCDAAFAMWGLLPRNFIDVIVFAMPVPHISKQASHRRLLTRDTFHLCHPILKCRESPNDAKGLVVFSDSLPYAEFAAAQLDECKLLVPWARKRPDVFERWLPKVEEDGWSSHIHTKGSLSSAAPDPATALHSVAAAKSGETTSHALKLAESFDFRRRYFDALVADNAPPRDA</sequence>
<evidence type="ECO:0000313" key="2">
    <source>
        <dbReference type="Proteomes" id="UP000051952"/>
    </source>
</evidence>
<protein>
    <submittedName>
        <fullName evidence="1">Uncharacterized protein</fullName>
    </submittedName>
</protein>
<dbReference type="AlphaFoldDB" id="A0A0S4JL57"/>
<gene>
    <name evidence="1" type="ORF">BSAL_36395</name>
</gene>
<dbReference type="EMBL" id="CYKH01002023">
    <property type="protein sequence ID" value="CUG92260.1"/>
    <property type="molecule type" value="Genomic_DNA"/>
</dbReference>
<accession>A0A0S4JL57</accession>
<evidence type="ECO:0000313" key="1">
    <source>
        <dbReference type="EMBL" id="CUG92260.1"/>
    </source>
</evidence>
<organism evidence="1 2">
    <name type="scientific">Bodo saltans</name>
    <name type="common">Flagellated protozoan</name>
    <dbReference type="NCBI Taxonomy" id="75058"/>
    <lineage>
        <taxon>Eukaryota</taxon>
        <taxon>Discoba</taxon>
        <taxon>Euglenozoa</taxon>
        <taxon>Kinetoplastea</taxon>
        <taxon>Metakinetoplastina</taxon>
        <taxon>Eubodonida</taxon>
        <taxon>Bodonidae</taxon>
        <taxon>Bodo</taxon>
    </lineage>
</organism>
<dbReference type="SUPFAM" id="SSF53335">
    <property type="entry name" value="S-adenosyl-L-methionine-dependent methyltransferases"/>
    <property type="match status" value="1"/>
</dbReference>
<keyword evidence="2" id="KW-1185">Reference proteome</keyword>
<dbReference type="VEuPathDB" id="TriTrypDB:BSAL_36395"/>
<proteinExistence type="predicted"/>
<dbReference type="InterPro" id="IPR029063">
    <property type="entry name" value="SAM-dependent_MTases_sf"/>
</dbReference>
<dbReference type="Proteomes" id="UP000051952">
    <property type="component" value="Unassembled WGS sequence"/>
</dbReference>